<gene>
    <name evidence="1" type="ORF">B4V02_06890</name>
</gene>
<keyword evidence="2" id="KW-1185">Reference proteome</keyword>
<proteinExistence type="predicted"/>
<sequence>MDSGPLPQTDVQKNYNEVMKELEESAAKKVDGLVGNKNIEEAKQAAREQKGKESFEKWRVENCAEIQAVNQALKNGADIEDILLNTISFETGKFKKMCKNCKETFKDFMVDKW</sequence>
<accession>A0A222WKU4</accession>
<dbReference type="AlphaFoldDB" id="A0A222WKU4"/>
<dbReference type="EMBL" id="CP020028">
    <property type="protein sequence ID" value="ASR46423.1"/>
    <property type="molecule type" value="Genomic_DNA"/>
</dbReference>
<reference evidence="1 2" key="1">
    <citation type="submission" date="2017-03" db="EMBL/GenBank/DDBJ databases">
        <title>Complete genome sequence of Paenibacillus Kribbensis producing bioflocculants.</title>
        <authorList>
            <person name="Lee H.-G."/>
            <person name="Oh H.-M."/>
        </authorList>
    </citation>
    <scope>NUCLEOTIDE SEQUENCE [LARGE SCALE GENOMIC DNA]</scope>
    <source>
        <strain evidence="1 2">AM49</strain>
    </source>
</reference>
<evidence type="ECO:0000313" key="2">
    <source>
        <dbReference type="Proteomes" id="UP000214666"/>
    </source>
</evidence>
<dbReference type="Proteomes" id="UP000214666">
    <property type="component" value="Chromosome"/>
</dbReference>
<evidence type="ECO:0000313" key="1">
    <source>
        <dbReference type="EMBL" id="ASR46423.1"/>
    </source>
</evidence>
<organism evidence="1 2">
    <name type="scientific">Paenibacillus kribbensis</name>
    <dbReference type="NCBI Taxonomy" id="172713"/>
    <lineage>
        <taxon>Bacteria</taxon>
        <taxon>Bacillati</taxon>
        <taxon>Bacillota</taxon>
        <taxon>Bacilli</taxon>
        <taxon>Bacillales</taxon>
        <taxon>Paenibacillaceae</taxon>
        <taxon>Paenibacillus</taxon>
    </lineage>
</organism>
<dbReference type="KEGG" id="pkb:B4V02_06890"/>
<protein>
    <submittedName>
        <fullName evidence="1">Uncharacterized protein</fullName>
    </submittedName>
</protein>
<name>A0A222WKU4_9BACL</name>